<gene>
    <name evidence="2" type="ORF">HNQ55_000083</name>
</gene>
<name>A0A7X0NDT8_9GAMM</name>
<dbReference type="AlphaFoldDB" id="A0A7X0NDT8"/>
<dbReference type="EMBL" id="JACHHU010000001">
    <property type="protein sequence ID" value="MBB6541609.1"/>
    <property type="molecule type" value="Genomic_DNA"/>
</dbReference>
<proteinExistence type="predicted"/>
<reference evidence="2 3" key="1">
    <citation type="submission" date="2020-08" db="EMBL/GenBank/DDBJ databases">
        <title>Genomic Encyclopedia of Type Strains, Phase IV (KMG-IV): sequencing the most valuable type-strain genomes for metagenomic binning, comparative biology and taxonomic classification.</title>
        <authorList>
            <person name="Goeker M."/>
        </authorList>
    </citation>
    <scope>NUCLEOTIDE SEQUENCE [LARGE SCALE GENOMIC DNA]</scope>
    <source>
        <strain evidence="2 3">DSM 26287</strain>
    </source>
</reference>
<evidence type="ECO:0000313" key="2">
    <source>
        <dbReference type="EMBL" id="MBB6541609.1"/>
    </source>
</evidence>
<dbReference type="Proteomes" id="UP000537141">
    <property type="component" value="Unassembled WGS sequence"/>
</dbReference>
<dbReference type="RefSeq" id="WP_184421012.1">
    <property type="nucleotide sequence ID" value="NZ_BAABLB010000029.1"/>
</dbReference>
<sequence>MSNKLRHILVISMLLFAPTSAFASFSYNDVKQLPKLPGSVSELTYEQRHQWLQDQIKKQTSPVELYLLRREQAFNHFNHKQIQTGIRTCKEVEPLTDDFHFREVCIKYVYPEYEEFIPRSLQLVHDAKQNNDVLSAVRVLMNIAWRQSNFGDIAGSYASYETALSIAPADDSPLLTTIMLDTASNYIVHGNDKYIQKGIQLLQRVREDNVKALKTATDDNYIAWHKENIQLADYNTGISYLLHLQQYNKALIYLDKVNSSENKFIIGSLVFSAYAAAKSKQFDRSKNYMVQLGGRKKNNPVADRYLSCYLELS</sequence>
<keyword evidence="3" id="KW-1185">Reference proteome</keyword>
<feature type="chain" id="PRO_5031262670" evidence="1">
    <location>
        <begin position="24"/>
        <end position="313"/>
    </location>
</feature>
<accession>A0A7X0NDT8</accession>
<dbReference type="SUPFAM" id="SSF48452">
    <property type="entry name" value="TPR-like"/>
    <property type="match status" value="1"/>
</dbReference>
<feature type="signal peptide" evidence="1">
    <location>
        <begin position="1"/>
        <end position="23"/>
    </location>
</feature>
<evidence type="ECO:0000256" key="1">
    <source>
        <dbReference type="SAM" id="SignalP"/>
    </source>
</evidence>
<protein>
    <submittedName>
        <fullName evidence="2">Tetratricopeptide (TPR) repeat protein</fullName>
    </submittedName>
</protein>
<evidence type="ECO:0000313" key="3">
    <source>
        <dbReference type="Proteomes" id="UP000537141"/>
    </source>
</evidence>
<organism evidence="2 3">
    <name type="scientific">Thalassotalea piscium</name>
    <dbReference type="NCBI Taxonomy" id="1230533"/>
    <lineage>
        <taxon>Bacteria</taxon>
        <taxon>Pseudomonadati</taxon>
        <taxon>Pseudomonadota</taxon>
        <taxon>Gammaproteobacteria</taxon>
        <taxon>Alteromonadales</taxon>
        <taxon>Colwelliaceae</taxon>
        <taxon>Thalassotalea</taxon>
    </lineage>
</organism>
<dbReference type="InterPro" id="IPR011990">
    <property type="entry name" value="TPR-like_helical_dom_sf"/>
</dbReference>
<comment type="caution">
    <text evidence="2">The sequence shown here is derived from an EMBL/GenBank/DDBJ whole genome shotgun (WGS) entry which is preliminary data.</text>
</comment>
<keyword evidence="1" id="KW-0732">Signal</keyword>